<dbReference type="PANTHER" id="PTHR44360">
    <property type="entry name" value="DNAJ HOMOLOG SUBFAMILY B MEMBER 9"/>
    <property type="match status" value="1"/>
</dbReference>
<dbReference type="SUPFAM" id="SSF46565">
    <property type="entry name" value="Chaperone J-domain"/>
    <property type="match status" value="1"/>
</dbReference>
<evidence type="ECO:0000313" key="6">
    <source>
        <dbReference type="Proteomes" id="UP000014071"/>
    </source>
</evidence>
<dbReference type="OrthoDB" id="10250354at2759"/>
<dbReference type="SMART" id="SM00271">
    <property type="entry name" value="DnaJ"/>
    <property type="match status" value="1"/>
</dbReference>
<dbReference type="PANTHER" id="PTHR44360:SF1">
    <property type="entry name" value="DNAJ HOMOLOG SUBFAMILY B MEMBER 9"/>
    <property type="match status" value="1"/>
</dbReference>
<feature type="domain" description="J" evidence="4">
    <location>
        <begin position="76"/>
        <end position="140"/>
    </location>
</feature>
<dbReference type="GO" id="GO:0036503">
    <property type="term" value="P:ERAD pathway"/>
    <property type="evidence" value="ECO:0007669"/>
    <property type="project" value="TreeGrafter"/>
</dbReference>
<dbReference type="Pfam" id="PF00226">
    <property type="entry name" value="DnaJ"/>
    <property type="match status" value="1"/>
</dbReference>
<sequence>MKADLLQLGSLLTWWWFPSFGSTLLLNLLYSLSILRPPPPTSPHLRNTHVQLSRTIIIISTLIYQLVQSTLSTPPNFYTLLSLPTDVDAEGIRRSFRSLARLYHPDKISSTTDETIFIALRQAHDVLSNPTLRFAYDRFGPSITTWTGTQSTTRDYLHHGLLQLVSFYTINPVLYATVGWINGRNDGISFWRLSTLFSLLAFELCLLISPEPPFWISLLFPGRTIFEVREFSHSLFVNWFFASLQLSTALDVLEYGDAAMIERRRSKAEVKEAQLAAVMIKAQGLERMVGTVEKMTLQSFAGEIRPWRQTTRKGKEEREMSAEEERLFERIDKVLLCRSLVQQHPQLMELSQQKEGPVKGEEPQERVKDESVKVEDLQSESKLEEPKAAADEPIAVKAEPVEESLPDSSTTVKVEVMAKETDEPIPAIQVKSEPVEQTLDINTVDTVDAAASTSTIAAPAPSTPAEAGAHDGKDGIVAEAVASTDIESSMLLDTTTRNDAQALQTMHVDTTTRSHSSAPAEVRGPLTSAEAIEPPSQSVSDIAKTTPNQNSASSGVATAEPYSTAAIIHPSHHQP</sequence>
<dbReference type="GO" id="GO:0005783">
    <property type="term" value="C:endoplasmic reticulum"/>
    <property type="evidence" value="ECO:0007669"/>
    <property type="project" value="TreeGrafter"/>
</dbReference>
<dbReference type="Gene3D" id="1.10.287.110">
    <property type="entry name" value="DnaJ domain"/>
    <property type="match status" value="1"/>
</dbReference>
<feature type="transmembrane region" description="Helical" evidence="3">
    <location>
        <begin position="161"/>
        <end position="181"/>
    </location>
</feature>
<keyword evidence="3" id="KW-0812">Transmembrane</keyword>
<dbReference type="HOGENOM" id="CLU_034221_0_0_1"/>
<dbReference type="PRINTS" id="PR00625">
    <property type="entry name" value="JDOMAIN"/>
</dbReference>
<dbReference type="PROSITE" id="PS50076">
    <property type="entry name" value="DNAJ_2"/>
    <property type="match status" value="1"/>
</dbReference>
<feature type="compositionally biased region" description="Polar residues" evidence="2">
    <location>
        <begin position="507"/>
        <end position="517"/>
    </location>
</feature>
<dbReference type="AlphaFoldDB" id="R9NYM3"/>
<feature type="compositionally biased region" description="Polar residues" evidence="2">
    <location>
        <begin position="535"/>
        <end position="556"/>
    </location>
</feature>
<accession>R9NYM3</accession>
<dbReference type="GO" id="GO:0051087">
    <property type="term" value="F:protein-folding chaperone binding"/>
    <property type="evidence" value="ECO:0007669"/>
    <property type="project" value="TreeGrafter"/>
</dbReference>
<evidence type="ECO:0000259" key="4">
    <source>
        <dbReference type="PROSITE" id="PS50076"/>
    </source>
</evidence>
<dbReference type="EMBL" id="DF238778">
    <property type="protein sequence ID" value="GAC93888.1"/>
    <property type="molecule type" value="Genomic_DNA"/>
</dbReference>
<feature type="compositionally biased region" description="Basic and acidic residues" evidence="2">
    <location>
        <begin position="356"/>
        <end position="390"/>
    </location>
</feature>
<evidence type="ECO:0000256" key="2">
    <source>
        <dbReference type="SAM" id="MobiDB-lite"/>
    </source>
</evidence>
<feature type="region of interest" description="Disordered" evidence="2">
    <location>
        <begin position="348"/>
        <end position="391"/>
    </location>
</feature>
<evidence type="ECO:0000313" key="5">
    <source>
        <dbReference type="EMBL" id="GAC93888.1"/>
    </source>
</evidence>
<feature type="transmembrane region" description="Helical" evidence="3">
    <location>
        <begin position="193"/>
        <end position="216"/>
    </location>
</feature>
<name>R9NYM3_PSEHS</name>
<dbReference type="InterPro" id="IPR001623">
    <property type="entry name" value="DnaJ_domain"/>
</dbReference>
<keyword evidence="3" id="KW-0472">Membrane</keyword>
<dbReference type="CDD" id="cd06257">
    <property type="entry name" value="DnaJ"/>
    <property type="match status" value="1"/>
</dbReference>
<feature type="transmembrane region" description="Helical" evidence="3">
    <location>
        <begin position="12"/>
        <end position="32"/>
    </location>
</feature>
<keyword evidence="3" id="KW-1133">Transmembrane helix</keyword>
<dbReference type="GO" id="GO:0051787">
    <property type="term" value="F:misfolded protein binding"/>
    <property type="evidence" value="ECO:0007669"/>
    <property type="project" value="TreeGrafter"/>
</dbReference>
<dbReference type="eggNOG" id="ENOG502S3QV">
    <property type="taxonomic scope" value="Eukaryota"/>
</dbReference>
<dbReference type="RefSeq" id="XP_012187475.1">
    <property type="nucleotide sequence ID" value="XM_012332085.1"/>
</dbReference>
<dbReference type="STRING" id="1305764.R9NYM3"/>
<keyword evidence="6" id="KW-1185">Reference proteome</keyword>
<feature type="region of interest" description="Disordered" evidence="2">
    <location>
        <begin position="507"/>
        <end position="558"/>
    </location>
</feature>
<evidence type="ECO:0000256" key="3">
    <source>
        <dbReference type="SAM" id="Phobius"/>
    </source>
</evidence>
<gene>
    <name evidence="5" type="ORF">PHSY_001455</name>
</gene>
<dbReference type="Proteomes" id="UP000014071">
    <property type="component" value="Unassembled WGS sequence"/>
</dbReference>
<reference evidence="6" key="1">
    <citation type="journal article" date="2013" name="Genome Announc.">
        <title>Draft genome sequence of the basidiomycetous yeast-like fungus Pseudozyma hubeiensis SY62, which produces an abundant amount of the biosurfactant mannosylerythritol lipids.</title>
        <authorList>
            <person name="Konishi M."/>
            <person name="Hatada Y."/>
            <person name="Horiuchi J."/>
        </authorList>
    </citation>
    <scope>NUCLEOTIDE SEQUENCE [LARGE SCALE GENOMIC DNA]</scope>
    <source>
        <strain evidence="6">SY62</strain>
    </source>
</reference>
<dbReference type="InterPro" id="IPR051948">
    <property type="entry name" value="Hsp70_co-chaperone_J-domain"/>
</dbReference>
<protein>
    <recommendedName>
        <fullName evidence="4">J domain-containing protein</fullName>
    </recommendedName>
</protein>
<dbReference type="GeneID" id="24106754"/>
<keyword evidence="1" id="KW-0143">Chaperone</keyword>
<organism evidence="5 6">
    <name type="scientific">Pseudozyma hubeiensis (strain SY62)</name>
    <name type="common">Yeast</name>
    <dbReference type="NCBI Taxonomy" id="1305764"/>
    <lineage>
        <taxon>Eukaryota</taxon>
        <taxon>Fungi</taxon>
        <taxon>Dikarya</taxon>
        <taxon>Basidiomycota</taxon>
        <taxon>Ustilaginomycotina</taxon>
        <taxon>Ustilaginomycetes</taxon>
        <taxon>Ustilaginales</taxon>
        <taxon>Ustilaginaceae</taxon>
        <taxon>Pseudozyma</taxon>
    </lineage>
</organism>
<evidence type="ECO:0000256" key="1">
    <source>
        <dbReference type="ARBA" id="ARBA00023186"/>
    </source>
</evidence>
<dbReference type="InterPro" id="IPR036869">
    <property type="entry name" value="J_dom_sf"/>
</dbReference>
<proteinExistence type="predicted"/>